<gene>
    <name evidence="2" type="ORF">RJ639_006232</name>
</gene>
<comment type="caution">
    <text evidence="2">The sequence shown here is derived from an EMBL/GenBank/DDBJ whole genome shotgun (WGS) entry which is preliminary data.</text>
</comment>
<dbReference type="AlphaFoldDB" id="A0AA88VWF5"/>
<feature type="compositionally biased region" description="Polar residues" evidence="1">
    <location>
        <begin position="254"/>
        <end position="264"/>
    </location>
</feature>
<evidence type="ECO:0000256" key="1">
    <source>
        <dbReference type="SAM" id="MobiDB-lite"/>
    </source>
</evidence>
<dbReference type="PANTHER" id="PTHR35317:SF35">
    <property type="entry name" value="DUF4219 DOMAIN-CONTAINING PROTEIN"/>
    <property type="match status" value="1"/>
</dbReference>
<dbReference type="Proteomes" id="UP001188597">
    <property type="component" value="Unassembled WGS sequence"/>
</dbReference>
<dbReference type="Pfam" id="PF14223">
    <property type="entry name" value="Retrotran_gag_2"/>
    <property type="match status" value="1"/>
</dbReference>
<evidence type="ECO:0000313" key="2">
    <source>
        <dbReference type="EMBL" id="KAK3015550.1"/>
    </source>
</evidence>
<evidence type="ECO:0000313" key="3">
    <source>
        <dbReference type="Proteomes" id="UP001188597"/>
    </source>
</evidence>
<organism evidence="2 3">
    <name type="scientific">Escallonia herrerae</name>
    <dbReference type="NCBI Taxonomy" id="1293975"/>
    <lineage>
        <taxon>Eukaryota</taxon>
        <taxon>Viridiplantae</taxon>
        <taxon>Streptophyta</taxon>
        <taxon>Embryophyta</taxon>
        <taxon>Tracheophyta</taxon>
        <taxon>Spermatophyta</taxon>
        <taxon>Magnoliopsida</taxon>
        <taxon>eudicotyledons</taxon>
        <taxon>Gunneridae</taxon>
        <taxon>Pentapetalae</taxon>
        <taxon>asterids</taxon>
        <taxon>campanulids</taxon>
        <taxon>Escalloniales</taxon>
        <taxon>Escalloniaceae</taxon>
        <taxon>Escallonia</taxon>
    </lineage>
</organism>
<proteinExistence type="predicted"/>
<feature type="region of interest" description="Disordered" evidence="1">
    <location>
        <begin position="254"/>
        <end position="286"/>
    </location>
</feature>
<reference evidence="2" key="1">
    <citation type="submission" date="2022-12" db="EMBL/GenBank/DDBJ databases">
        <title>Draft genome assemblies for two species of Escallonia (Escalloniales).</title>
        <authorList>
            <person name="Chanderbali A."/>
            <person name="Dervinis C."/>
            <person name="Anghel I."/>
            <person name="Soltis D."/>
            <person name="Soltis P."/>
            <person name="Zapata F."/>
        </authorList>
    </citation>
    <scope>NUCLEOTIDE SEQUENCE</scope>
    <source>
        <strain evidence="2">UCBG64.0493</strain>
        <tissue evidence="2">Leaf</tissue>
    </source>
</reference>
<accession>A0AA88VWF5</accession>
<sequence>MVSVRLDEAKAQKSIRKFRKPIARSLFETLKGLLELANKVLPLAKINSSYSGSEDGYCCLDEKVDKKRNVVACESLPLQLEKQGYPDSDEENILKENKKKDSKVLVIIQQAIHDRVFSRIAMAITSKQAWSILWMEFQGDLKVIVVRLQLIRRDFETLYMKSGESISDFSYRTMAIVSQVRSYGEKISNETVVAKVLRSLTPKFDHVVPAIEEYKDLSIFSFDKLMGSLQAHKSRINRSLEKKEEKTFQVKETVTKTGEAQSATIRGRGGGGFHGRGNGRGRRRLD</sequence>
<dbReference type="EMBL" id="JAVXUP010001137">
    <property type="protein sequence ID" value="KAK3015550.1"/>
    <property type="molecule type" value="Genomic_DNA"/>
</dbReference>
<dbReference type="PANTHER" id="PTHR35317">
    <property type="entry name" value="OS04G0629600 PROTEIN"/>
    <property type="match status" value="1"/>
</dbReference>
<evidence type="ECO:0008006" key="4">
    <source>
        <dbReference type="Google" id="ProtNLM"/>
    </source>
</evidence>
<keyword evidence="3" id="KW-1185">Reference proteome</keyword>
<protein>
    <recommendedName>
        <fullName evidence="4">UBN2 domain-containing protein</fullName>
    </recommendedName>
</protein>
<feature type="compositionally biased region" description="Basic residues" evidence="1">
    <location>
        <begin position="277"/>
        <end position="286"/>
    </location>
</feature>
<name>A0AA88VWF5_9ASTE</name>
<feature type="compositionally biased region" description="Gly residues" evidence="1">
    <location>
        <begin position="267"/>
        <end position="276"/>
    </location>
</feature>